<dbReference type="InterPro" id="IPR036322">
    <property type="entry name" value="WD40_repeat_dom_sf"/>
</dbReference>
<dbReference type="GO" id="GO:0031931">
    <property type="term" value="C:TORC1 complex"/>
    <property type="evidence" value="ECO:0007669"/>
    <property type="project" value="UniProtKB-UniRule"/>
</dbReference>
<keyword evidence="4 6" id="KW-0853">WD repeat</keyword>
<proteinExistence type="evidence at transcript level"/>
<dbReference type="GO" id="GO:0038203">
    <property type="term" value="P:TORC2 signaling"/>
    <property type="evidence" value="ECO:0007669"/>
    <property type="project" value="UniProtKB-ARBA"/>
</dbReference>
<keyword evidence="5 7" id="KW-0677">Repeat</keyword>
<evidence type="ECO:0000256" key="2">
    <source>
        <dbReference type="ARBA" id="ARBA00009890"/>
    </source>
</evidence>
<dbReference type="GO" id="GO:0005737">
    <property type="term" value="C:cytoplasm"/>
    <property type="evidence" value="ECO:0007669"/>
    <property type="project" value="UniProtKB-SubCell"/>
</dbReference>
<dbReference type="SUPFAM" id="SSF50978">
    <property type="entry name" value="WD40 repeat-like"/>
    <property type="match status" value="1"/>
</dbReference>
<dbReference type="FunFam" id="2.130.10.10:FF:000505">
    <property type="entry name" value="Blast:Protein LST8 homolog"/>
    <property type="match status" value="1"/>
</dbReference>
<dbReference type="PRINTS" id="PR00320">
    <property type="entry name" value="GPROTEINBRPT"/>
</dbReference>
<evidence type="ECO:0000256" key="6">
    <source>
        <dbReference type="PROSITE-ProRule" id="PRU00221"/>
    </source>
</evidence>
<evidence type="ECO:0000313" key="8">
    <source>
        <dbReference type="EMBL" id="CAB3263869.1"/>
    </source>
</evidence>
<dbReference type="EMBL" id="LR788007">
    <property type="protein sequence ID" value="CAB3263869.1"/>
    <property type="molecule type" value="mRNA"/>
</dbReference>
<comment type="function">
    <text evidence="7">Subunit of TORC1 and TORC2, which regulate cell growth and survival in response to nutrient and hormonal signals.</text>
</comment>
<evidence type="ECO:0000256" key="3">
    <source>
        <dbReference type="ARBA" id="ARBA00022490"/>
    </source>
</evidence>
<comment type="subunit">
    <text evidence="7">Part of TORC1 complex. Part of the TORC2 complex.</text>
</comment>
<keyword evidence="3 7" id="KW-0963">Cytoplasm</keyword>
<feature type="repeat" description="WD" evidence="6">
    <location>
        <begin position="13"/>
        <end position="35"/>
    </location>
</feature>
<dbReference type="SMART" id="SM00320">
    <property type="entry name" value="WD40"/>
    <property type="match status" value="6"/>
</dbReference>
<comment type="subcellular location">
    <subcellularLocation>
        <location evidence="1 7">Cytoplasm</location>
    </subcellularLocation>
</comment>
<dbReference type="InterPro" id="IPR019775">
    <property type="entry name" value="WD40_repeat_CS"/>
</dbReference>
<protein>
    <recommendedName>
        <fullName evidence="7">Target of rapamycin complex subunit lst8</fullName>
        <shortName evidence="7">TORC subunit lst8</shortName>
    </recommendedName>
</protein>
<dbReference type="Pfam" id="PF00400">
    <property type="entry name" value="WD40"/>
    <property type="match status" value="7"/>
</dbReference>
<dbReference type="GO" id="GO:0031932">
    <property type="term" value="C:TORC2 complex"/>
    <property type="evidence" value="ECO:0007669"/>
    <property type="project" value="UniProtKB-UniRule"/>
</dbReference>
<dbReference type="PROSITE" id="PS50082">
    <property type="entry name" value="WD_REPEATS_2"/>
    <property type="match status" value="4"/>
</dbReference>
<gene>
    <name evidence="8" type="primary">Mlst8</name>
</gene>
<evidence type="ECO:0000256" key="5">
    <source>
        <dbReference type="ARBA" id="ARBA00022737"/>
    </source>
</evidence>
<dbReference type="InterPro" id="IPR020472">
    <property type="entry name" value="WD40_PAC1"/>
</dbReference>
<organism evidence="8">
    <name type="scientific">Phallusia mammillata</name>
    <dbReference type="NCBI Taxonomy" id="59560"/>
    <lineage>
        <taxon>Eukaryota</taxon>
        <taxon>Metazoa</taxon>
        <taxon>Chordata</taxon>
        <taxon>Tunicata</taxon>
        <taxon>Ascidiacea</taxon>
        <taxon>Phlebobranchia</taxon>
        <taxon>Ascidiidae</taxon>
        <taxon>Phallusia</taxon>
    </lineage>
</organism>
<dbReference type="GO" id="GO:0051897">
    <property type="term" value="P:positive regulation of phosphatidylinositol 3-kinase/protein kinase B signal transduction"/>
    <property type="evidence" value="ECO:0007669"/>
    <property type="project" value="UniProtKB-ARBA"/>
</dbReference>
<dbReference type="AlphaFoldDB" id="A0A6F9DL58"/>
<accession>A0A6F9DL58</accession>
<evidence type="ECO:0000256" key="1">
    <source>
        <dbReference type="ARBA" id="ARBA00004496"/>
    </source>
</evidence>
<dbReference type="PANTHER" id="PTHR19842:SF0">
    <property type="entry name" value="TARGET OF RAPAMYCIN COMPLEX SUBUNIT LST8"/>
    <property type="match status" value="1"/>
</dbReference>
<evidence type="ECO:0000256" key="7">
    <source>
        <dbReference type="RuleBase" id="RU369068"/>
    </source>
</evidence>
<reference evidence="8" key="1">
    <citation type="submission" date="2020-04" db="EMBL/GenBank/DDBJ databases">
        <authorList>
            <person name="Neveu A P."/>
        </authorList>
    </citation>
    <scope>NUCLEOTIDE SEQUENCE</scope>
    <source>
        <tissue evidence="8">Whole embryo</tissue>
    </source>
</reference>
<name>A0A6F9DL58_9ASCI</name>
<sequence length="323" mass="35741">MSGDGNGSNSVILATGSYDHTIRFWQAHSGLCTRTVQHQDSQVNAMKITPDRMLLAAAGYQHVRMYDIKSMNPNPIVCYDGLGKNVTAVGFQEDGKWMFTGGEDHMARIWDMRVRSGQCNRMFQVNAPVTSVCLHPNQGELIVADQSGCINIWDLKSDKTEQLIPEPGVAINCVDIDPDASYLAAVNTQGTCFVWSVSQCKTMDGIMQVNPRAKLKAHSRYALKCKFSPDSVLLATTSADQSVKIWQTSNFQLLSCLKLETTDPADPPHGWMWDCDFSADSQFIITASSDCVARLWNIEKAEVKREYSGHTKAVVSLAFNDSI</sequence>
<dbReference type="InterPro" id="IPR001680">
    <property type="entry name" value="WD40_rpt"/>
</dbReference>
<dbReference type="Gene3D" id="2.130.10.10">
    <property type="entry name" value="YVTN repeat-like/Quinoprotein amine dehydrogenase"/>
    <property type="match status" value="1"/>
</dbReference>
<dbReference type="InterPro" id="IPR015943">
    <property type="entry name" value="WD40/YVTN_repeat-like_dom_sf"/>
</dbReference>
<feature type="repeat" description="WD" evidence="6">
    <location>
        <begin position="79"/>
        <end position="113"/>
    </location>
</feature>
<dbReference type="CDD" id="cd00200">
    <property type="entry name" value="WD40"/>
    <property type="match status" value="1"/>
</dbReference>
<comment type="similarity">
    <text evidence="2 7">Belongs to the WD repeat LST8 family.</text>
</comment>
<dbReference type="InterPro" id="IPR037588">
    <property type="entry name" value="MLST8"/>
</dbReference>
<feature type="repeat" description="WD" evidence="6">
    <location>
        <begin position="215"/>
        <end position="256"/>
    </location>
</feature>
<dbReference type="PROSITE" id="PS50294">
    <property type="entry name" value="WD_REPEATS_REGION"/>
    <property type="match status" value="2"/>
</dbReference>
<dbReference type="GO" id="GO:0032535">
    <property type="term" value="P:regulation of cellular component size"/>
    <property type="evidence" value="ECO:0007669"/>
    <property type="project" value="UniProtKB-ARBA"/>
</dbReference>
<dbReference type="PANTHER" id="PTHR19842">
    <property type="entry name" value="G BETA-LIKE PROTEIN GBL"/>
    <property type="match status" value="1"/>
</dbReference>
<dbReference type="GO" id="GO:0032956">
    <property type="term" value="P:regulation of actin cytoskeleton organization"/>
    <property type="evidence" value="ECO:0007669"/>
    <property type="project" value="TreeGrafter"/>
</dbReference>
<dbReference type="PROSITE" id="PS00678">
    <property type="entry name" value="WD_REPEATS_1"/>
    <property type="match status" value="1"/>
</dbReference>
<evidence type="ECO:0000256" key="4">
    <source>
        <dbReference type="ARBA" id="ARBA00022574"/>
    </source>
</evidence>
<feature type="repeat" description="WD" evidence="6">
    <location>
        <begin position="277"/>
        <end position="306"/>
    </location>
</feature>